<dbReference type="CDD" id="cd18186">
    <property type="entry name" value="BTB_POZ_ZBTB_KLHL-like"/>
    <property type="match status" value="1"/>
</dbReference>
<keyword evidence="3" id="KW-1185">Reference proteome</keyword>
<evidence type="ECO:0000259" key="1">
    <source>
        <dbReference type="PROSITE" id="PS50097"/>
    </source>
</evidence>
<feature type="domain" description="BTB" evidence="1">
    <location>
        <begin position="25"/>
        <end position="55"/>
    </location>
</feature>
<dbReference type="SUPFAM" id="SSF54695">
    <property type="entry name" value="POZ domain"/>
    <property type="match status" value="1"/>
</dbReference>
<name>A0A0H2RU67_9AGAM</name>
<dbReference type="InterPro" id="IPR000210">
    <property type="entry name" value="BTB/POZ_dom"/>
</dbReference>
<dbReference type="OrthoDB" id="3893071at2759"/>
<accession>A0A0H2RU67</accession>
<gene>
    <name evidence="2" type="ORF">SCHPADRAFT_610385</name>
</gene>
<protein>
    <recommendedName>
        <fullName evidence="1">BTB domain-containing protein</fullName>
    </recommendedName>
</protein>
<dbReference type="Proteomes" id="UP000053477">
    <property type="component" value="Unassembled WGS sequence"/>
</dbReference>
<dbReference type="AlphaFoldDB" id="A0A0H2RU67"/>
<dbReference type="Gene3D" id="3.30.710.10">
    <property type="entry name" value="Potassium Channel Kv1.1, Chain A"/>
    <property type="match status" value="1"/>
</dbReference>
<proteinExistence type="predicted"/>
<dbReference type="EMBL" id="KQ086093">
    <property type="protein sequence ID" value="KLO08386.1"/>
    <property type="molecule type" value="Genomic_DNA"/>
</dbReference>
<reference evidence="2 3" key="1">
    <citation type="submission" date="2015-04" db="EMBL/GenBank/DDBJ databases">
        <title>Complete genome sequence of Schizopora paradoxa KUC8140, a cosmopolitan wood degrader in East Asia.</title>
        <authorList>
            <consortium name="DOE Joint Genome Institute"/>
            <person name="Min B."/>
            <person name="Park H."/>
            <person name="Jang Y."/>
            <person name="Kim J.-J."/>
            <person name="Kim K.H."/>
            <person name="Pangilinan J."/>
            <person name="Lipzen A."/>
            <person name="Riley R."/>
            <person name="Grigoriev I.V."/>
            <person name="Spatafora J.W."/>
            <person name="Choi I.-G."/>
        </authorList>
    </citation>
    <scope>NUCLEOTIDE SEQUENCE [LARGE SCALE GENOMIC DNA]</scope>
    <source>
        <strain evidence="2 3">KUC8140</strain>
    </source>
</reference>
<dbReference type="STRING" id="27342.A0A0H2RU67"/>
<dbReference type="InterPro" id="IPR011333">
    <property type="entry name" value="SKP1/BTB/POZ_sf"/>
</dbReference>
<dbReference type="InParanoid" id="A0A0H2RU67"/>
<evidence type="ECO:0000313" key="3">
    <source>
        <dbReference type="Proteomes" id="UP000053477"/>
    </source>
</evidence>
<dbReference type="PROSITE" id="PS50097">
    <property type="entry name" value="BTB"/>
    <property type="match status" value="1"/>
</dbReference>
<evidence type="ECO:0000313" key="2">
    <source>
        <dbReference type="EMBL" id="KLO08386.1"/>
    </source>
</evidence>
<sequence>MDVDRHHGEPSNGPKPHDFLWFPDGNVVLATDTFLFKVHKSLLAVHSSVFRDMFELPNVGHGDPVPEHDNIGISQELYEGVPMIRLTGDKGEEVAHLLRAVFEPNYYRRDDNSTPLEVIVSLLLLSTKYDFNVVRKDIVLQISRQYPMDLHEYEALDNDFESLFGRNRLGCHFPLLSAALTAEVHVLLPCLYFACSDFSIEEIFLRTNSMSREDLRTLMVGRELLDNEVNAFIISLPERLRLSEPRIRCQNACLENAFFVNLNTFAHTNFENFTGRTIVKSCLFGSVCNWCHSALTRIIDDKREEIWNAIPSLFKFREWDVLEGELRDIVKS</sequence>
<organism evidence="2 3">
    <name type="scientific">Schizopora paradoxa</name>
    <dbReference type="NCBI Taxonomy" id="27342"/>
    <lineage>
        <taxon>Eukaryota</taxon>
        <taxon>Fungi</taxon>
        <taxon>Dikarya</taxon>
        <taxon>Basidiomycota</taxon>
        <taxon>Agaricomycotina</taxon>
        <taxon>Agaricomycetes</taxon>
        <taxon>Hymenochaetales</taxon>
        <taxon>Schizoporaceae</taxon>
        <taxon>Schizopora</taxon>
    </lineage>
</organism>